<dbReference type="AlphaFoldDB" id="A0A813E5F5"/>
<dbReference type="Proteomes" id="UP000654075">
    <property type="component" value="Unassembled WGS sequence"/>
</dbReference>
<accession>A0A813E5F5</accession>
<evidence type="ECO:0000313" key="5">
    <source>
        <dbReference type="Proteomes" id="UP000654075"/>
    </source>
</evidence>
<proteinExistence type="predicted"/>
<reference evidence="4" key="1">
    <citation type="submission" date="2021-02" db="EMBL/GenBank/DDBJ databases">
        <authorList>
            <person name="Dougan E. K."/>
            <person name="Rhodes N."/>
            <person name="Thang M."/>
            <person name="Chan C."/>
        </authorList>
    </citation>
    <scope>NUCLEOTIDE SEQUENCE</scope>
</reference>
<evidence type="ECO:0000256" key="3">
    <source>
        <dbReference type="ARBA" id="ARBA00022737"/>
    </source>
</evidence>
<gene>
    <name evidence="4" type="ORF">PGLA1383_LOCUS14151</name>
</gene>
<organism evidence="4 5">
    <name type="scientific">Polarella glacialis</name>
    <name type="common">Dinoflagellate</name>
    <dbReference type="NCBI Taxonomy" id="89957"/>
    <lineage>
        <taxon>Eukaryota</taxon>
        <taxon>Sar</taxon>
        <taxon>Alveolata</taxon>
        <taxon>Dinophyceae</taxon>
        <taxon>Suessiales</taxon>
        <taxon>Suessiaceae</taxon>
        <taxon>Polarella</taxon>
    </lineage>
</organism>
<dbReference type="Pfam" id="PF13516">
    <property type="entry name" value="LRR_6"/>
    <property type="match status" value="2"/>
</dbReference>
<sequence length="180" mass="18765">AGNGITGHGLTQLAFALCRPQFLQSLTELDLSRNRLGLEGASQIAAMLWQPTCKLARLGLAVARLRDTGVQALAAGFAARSPERSWVPLALNLRSNSIGDDGAEALAVLLDKGWIASILLENNQVGGKGLQALSVALQSESVVGSASINLGGNPAASEANLVLQVKERRGLKRPHGGENL</sequence>
<dbReference type="GO" id="GO:0005829">
    <property type="term" value="C:cytosol"/>
    <property type="evidence" value="ECO:0007669"/>
    <property type="project" value="TreeGrafter"/>
</dbReference>
<dbReference type="Gene3D" id="3.80.10.10">
    <property type="entry name" value="Ribonuclease Inhibitor"/>
    <property type="match status" value="2"/>
</dbReference>
<name>A0A813E5F5_POLGL</name>
<dbReference type="GO" id="GO:0006913">
    <property type="term" value="P:nucleocytoplasmic transport"/>
    <property type="evidence" value="ECO:0007669"/>
    <property type="project" value="TreeGrafter"/>
</dbReference>
<dbReference type="OrthoDB" id="120976at2759"/>
<dbReference type="GO" id="GO:0005634">
    <property type="term" value="C:nucleus"/>
    <property type="evidence" value="ECO:0007669"/>
    <property type="project" value="TreeGrafter"/>
</dbReference>
<protein>
    <submittedName>
        <fullName evidence="4">Uncharacterized protein</fullName>
    </submittedName>
</protein>
<dbReference type="EMBL" id="CAJNNV010007990">
    <property type="protein sequence ID" value="CAE8595643.1"/>
    <property type="molecule type" value="Genomic_DNA"/>
</dbReference>
<dbReference type="PANTHER" id="PTHR24113">
    <property type="entry name" value="RAN GTPASE-ACTIVATING PROTEIN 1"/>
    <property type="match status" value="1"/>
</dbReference>
<evidence type="ECO:0000256" key="2">
    <source>
        <dbReference type="ARBA" id="ARBA00022614"/>
    </source>
</evidence>
<dbReference type="PANTHER" id="PTHR24113:SF12">
    <property type="entry name" value="RAN GTPASE-ACTIVATING PROTEIN 1"/>
    <property type="match status" value="1"/>
</dbReference>
<keyword evidence="5" id="KW-1185">Reference proteome</keyword>
<dbReference type="GO" id="GO:0048471">
    <property type="term" value="C:perinuclear region of cytoplasm"/>
    <property type="evidence" value="ECO:0007669"/>
    <property type="project" value="TreeGrafter"/>
</dbReference>
<dbReference type="GO" id="GO:0031267">
    <property type="term" value="F:small GTPase binding"/>
    <property type="evidence" value="ECO:0007669"/>
    <property type="project" value="TreeGrafter"/>
</dbReference>
<keyword evidence="2" id="KW-0433">Leucine-rich repeat</keyword>
<dbReference type="GO" id="GO:0005096">
    <property type="term" value="F:GTPase activator activity"/>
    <property type="evidence" value="ECO:0007669"/>
    <property type="project" value="UniProtKB-KW"/>
</dbReference>
<keyword evidence="1" id="KW-0343">GTPase activation</keyword>
<comment type="caution">
    <text evidence="4">The sequence shown here is derived from an EMBL/GenBank/DDBJ whole genome shotgun (WGS) entry which is preliminary data.</text>
</comment>
<keyword evidence="3" id="KW-0677">Repeat</keyword>
<evidence type="ECO:0000256" key="1">
    <source>
        <dbReference type="ARBA" id="ARBA00022468"/>
    </source>
</evidence>
<dbReference type="InterPro" id="IPR032675">
    <property type="entry name" value="LRR_dom_sf"/>
</dbReference>
<dbReference type="SUPFAM" id="SSF52047">
    <property type="entry name" value="RNI-like"/>
    <property type="match status" value="1"/>
</dbReference>
<feature type="non-terminal residue" evidence="4">
    <location>
        <position position="1"/>
    </location>
</feature>
<evidence type="ECO:0000313" key="4">
    <source>
        <dbReference type="EMBL" id="CAE8595643.1"/>
    </source>
</evidence>
<dbReference type="SMART" id="SM00368">
    <property type="entry name" value="LRR_RI"/>
    <property type="match status" value="3"/>
</dbReference>
<dbReference type="InterPro" id="IPR001611">
    <property type="entry name" value="Leu-rich_rpt"/>
</dbReference>
<dbReference type="InterPro" id="IPR027038">
    <property type="entry name" value="RanGap"/>
</dbReference>